<dbReference type="RefSeq" id="WP_051882879.1">
    <property type="nucleotide sequence ID" value="NZ_APNK01000002.1"/>
</dbReference>
<dbReference type="SUPFAM" id="SSF48537">
    <property type="entry name" value="Phospholipase C/P1 nuclease"/>
    <property type="match status" value="1"/>
</dbReference>
<keyword evidence="5" id="KW-1015">Disulfide bond</keyword>
<gene>
    <name evidence="8" type="ORF">C41B8_03012</name>
</gene>
<dbReference type="InterPro" id="IPR003154">
    <property type="entry name" value="S1/P1nuclease"/>
</dbReference>
<dbReference type="CDD" id="cd11010">
    <property type="entry name" value="S1-P1_nuclease"/>
    <property type="match status" value="1"/>
</dbReference>
<feature type="signal peptide" evidence="7">
    <location>
        <begin position="1"/>
        <end position="27"/>
    </location>
</feature>
<evidence type="ECO:0000256" key="4">
    <source>
        <dbReference type="ARBA" id="ARBA00022801"/>
    </source>
</evidence>
<dbReference type="EMBL" id="APNK01000002">
    <property type="protein sequence ID" value="KEZ79066.1"/>
    <property type="molecule type" value="Genomic_DNA"/>
</dbReference>
<evidence type="ECO:0000313" key="8">
    <source>
        <dbReference type="EMBL" id="KEZ79066.1"/>
    </source>
</evidence>
<dbReference type="Pfam" id="PF02265">
    <property type="entry name" value="S1-P1_nuclease"/>
    <property type="match status" value="1"/>
</dbReference>
<evidence type="ECO:0000256" key="6">
    <source>
        <dbReference type="ARBA" id="ARBA00023180"/>
    </source>
</evidence>
<evidence type="ECO:0000256" key="1">
    <source>
        <dbReference type="ARBA" id="ARBA00022722"/>
    </source>
</evidence>
<accession>A0A084IQT2</accession>
<keyword evidence="2" id="KW-0479">Metal-binding</keyword>
<evidence type="ECO:0000256" key="5">
    <source>
        <dbReference type="ARBA" id="ARBA00023157"/>
    </source>
</evidence>
<organism evidence="8 9">
    <name type="scientific">Salinisphaera hydrothermalis (strain C41B8)</name>
    <dbReference type="NCBI Taxonomy" id="1304275"/>
    <lineage>
        <taxon>Bacteria</taxon>
        <taxon>Pseudomonadati</taxon>
        <taxon>Pseudomonadota</taxon>
        <taxon>Gammaproteobacteria</taxon>
        <taxon>Salinisphaerales</taxon>
        <taxon>Salinisphaeraceae</taxon>
        <taxon>Salinisphaera</taxon>
    </lineage>
</organism>
<feature type="chain" id="PRO_5001776672" evidence="7">
    <location>
        <begin position="28"/>
        <end position="291"/>
    </location>
</feature>
<keyword evidence="1" id="KW-0540">Nuclease</keyword>
<name>A0A084IQT2_SALHC</name>
<comment type="caution">
    <text evidence="8">The sequence shown here is derived from an EMBL/GenBank/DDBJ whole genome shotgun (WGS) entry which is preliminary data.</text>
</comment>
<sequence>MRRRFRHRLARVLCLAAGLGLSFAAQAWGPQGHALIADIAAAHLQPAVRAEVSSLLAAEGHHRLDEIASWPDAIRHDRPRTGRWHYVDIPLDAAGYKASRDCPHDHCVVARIPYFAHILGDRSASQRQRIEALKFLVHFVGDVQQPMHAEDHDDKGGNDVRLSYFGHRTNLHRIWDSGIVDHALDLHVRSDYSIDYGPTRAAAIRLDRQITPREREQWTRGINSRHLNAAAIRWANQAHRLARRVAYGDLPAPPRRHWSETYQQQAWPVVRRQLERGGVRLAAVLNTTLGR</sequence>
<dbReference type="InterPro" id="IPR008947">
    <property type="entry name" value="PLipase_C/P1_nuclease_dom_sf"/>
</dbReference>
<dbReference type="GO" id="GO:0004519">
    <property type="term" value="F:endonuclease activity"/>
    <property type="evidence" value="ECO:0007669"/>
    <property type="project" value="UniProtKB-KW"/>
</dbReference>
<dbReference type="PANTHER" id="PTHR33146">
    <property type="entry name" value="ENDONUCLEASE 4"/>
    <property type="match status" value="1"/>
</dbReference>
<evidence type="ECO:0000256" key="2">
    <source>
        <dbReference type="ARBA" id="ARBA00022723"/>
    </source>
</evidence>
<dbReference type="Proteomes" id="UP000028302">
    <property type="component" value="Unassembled WGS sequence"/>
</dbReference>
<evidence type="ECO:0000256" key="3">
    <source>
        <dbReference type="ARBA" id="ARBA00022759"/>
    </source>
</evidence>
<keyword evidence="4" id="KW-0378">Hydrolase</keyword>
<dbReference type="eggNOG" id="ENOG502Z82C">
    <property type="taxonomic scope" value="Bacteria"/>
</dbReference>
<dbReference type="GO" id="GO:0006308">
    <property type="term" value="P:DNA catabolic process"/>
    <property type="evidence" value="ECO:0007669"/>
    <property type="project" value="InterPro"/>
</dbReference>
<keyword evidence="7" id="KW-0732">Signal</keyword>
<keyword evidence="3" id="KW-0255">Endonuclease</keyword>
<dbReference type="GO" id="GO:0003676">
    <property type="term" value="F:nucleic acid binding"/>
    <property type="evidence" value="ECO:0007669"/>
    <property type="project" value="InterPro"/>
</dbReference>
<evidence type="ECO:0000256" key="7">
    <source>
        <dbReference type="SAM" id="SignalP"/>
    </source>
</evidence>
<keyword evidence="6" id="KW-0325">Glycoprotein</keyword>
<dbReference type="STRING" id="1304275.C41B8_03012"/>
<reference evidence="8 9" key="1">
    <citation type="submission" date="2013-03" db="EMBL/GenBank/DDBJ databases">
        <title>Salinisphaera hydrothermalis C41B8 Genome Sequencing.</title>
        <authorList>
            <person name="Li C."/>
            <person name="Lai Q."/>
            <person name="Shao Z."/>
        </authorList>
    </citation>
    <scope>NUCLEOTIDE SEQUENCE [LARGE SCALE GENOMIC DNA]</scope>
    <source>
        <strain evidence="8 9">C41B8</strain>
    </source>
</reference>
<dbReference type="GO" id="GO:0016788">
    <property type="term" value="F:hydrolase activity, acting on ester bonds"/>
    <property type="evidence" value="ECO:0007669"/>
    <property type="project" value="InterPro"/>
</dbReference>
<keyword evidence="9" id="KW-1185">Reference proteome</keyword>
<proteinExistence type="predicted"/>
<dbReference type="AlphaFoldDB" id="A0A084IQT2"/>
<dbReference type="Gene3D" id="1.10.575.10">
    <property type="entry name" value="P1 Nuclease"/>
    <property type="match status" value="1"/>
</dbReference>
<protein>
    <submittedName>
        <fullName evidence="8">Nuclease S1</fullName>
    </submittedName>
</protein>
<evidence type="ECO:0000313" key="9">
    <source>
        <dbReference type="Proteomes" id="UP000028302"/>
    </source>
</evidence>
<dbReference type="PANTHER" id="PTHR33146:SF26">
    <property type="entry name" value="ENDONUCLEASE 4"/>
    <property type="match status" value="1"/>
</dbReference>
<dbReference type="GO" id="GO:0046872">
    <property type="term" value="F:metal ion binding"/>
    <property type="evidence" value="ECO:0007669"/>
    <property type="project" value="UniProtKB-KW"/>
</dbReference>
<dbReference type="OrthoDB" id="267579at2"/>